<sequence>MQPVDRRTKTDMEIGSRLRAEFDTDETTCTCKIILSDFEAGWLETFEHKVLAQGTIWITMPIWSAGTVSQHVVRFKDRPKLSEIRGQHGVYEFSLDIAARNLLSQGFAEVLIYYSPETLTLLSDKLHHVLHVEMPGVTILPDTLWGM</sequence>
<protein>
    <submittedName>
        <fullName evidence="1">Uncharacterized protein</fullName>
    </submittedName>
</protein>
<name>A0A212IWN2_9BACT</name>
<reference evidence="1" key="1">
    <citation type="submission" date="2016-04" db="EMBL/GenBank/DDBJ databases">
        <authorList>
            <person name="Evans L.H."/>
            <person name="Alamgir A."/>
            <person name="Owens N."/>
            <person name="Weber N.D."/>
            <person name="Virtaneva K."/>
            <person name="Barbian K."/>
            <person name="Babar A."/>
            <person name="Rosenke K."/>
        </authorList>
    </citation>
    <scope>NUCLEOTIDE SEQUENCE</scope>
    <source>
        <strain evidence="1">92-2</strain>
    </source>
</reference>
<proteinExistence type="predicted"/>
<dbReference type="RefSeq" id="WP_296934896.1">
    <property type="nucleotide sequence ID" value="NZ_LT598928.1"/>
</dbReference>
<dbReference type="AlphaFoldDB" id="A0A212IWN2"/>
<gene>
    <name evidence="1" type="ORF">KM92DES2_10160</name>
</gene>
<evidence type="ECO:0000313" key="1">
    <source>
        <dbReference type="EMBL" id="SBV91631.1"/>
    </source>
</evidence>
<organism evidence="1">
    <name type="scientific">uncultured Desulfovibrio sp</name>
    <dbReference type="NCBI Taxonomy" id="167968"/>
    <lineage>
        <taxon>Bacteria</taxon>
        <taxon>Pseudomonadati</taxon>
        <taxon>Thermodesulfobacteriota</taxon>
        <taxon>Desulfovibrionia</taxon>
        <taxon>Desulfovibrionales</taxon>
        <taxon>Desulfovibrionaceae</taxon>
        <taxon>Desulfovibrio</taxon>
        <taxon>environmental samples</taxon>
    </lineage>
</organism>
<accession>A0A212IWN2</accession>
<dbReference type="EMBL" id="FLUP01000001">
    <property type="protein sequence ID" value="SBV91631.1"/>
    <property type="molecule type" value="Genomic_DNA"/>
</dbReference>